<dbReference type="InterPro" id="IPR033740">
    <property type="entry name" value="Pept_M24B"/>
</dbReference>
<proteinExistence type="inferred from homology"/>
<dbReference type="PANTHER" id="PTHR43763">
    <property type="entry name" value="XAA-PRO AMINOPEPTIDASE 1"/>
    <property type="match status" value="1"/>
</dbReference>
<comment type="similarity">
    <text evidence="1">Belongs to the peptidase M24B family.</text>
</comment>
<dbReference type="AlphaFoldDB" id="A0A133YH56"/>
<evidence type="ECO:0000313" key="7">
    <source>
        <dbReference type="EMBL" id="KXB42497.1"/>
    </source>
</evidence>
<dbReference type="STRING" id="1497955.HMPREF1872_00173"/>
<dbReference type="SUPFAM" id="SSF53092">
    <property type="entry name" value="Creatinase/prolidase N-terminal domain"/>
    <property type="match status" value="2"/>
</dbReference>
<dbReference type="InterPro" id="IPR032416">
    <property type="entry name" value="Peptidase_M24_C"/>
</dbReference>
<evidence type="ECO:0000259" key="4">
    <source>
        <dbReference type="Pfam" id="PF00557"/>
    </source>
</evidence>
<keyword evidence="8" id="KW-1185">Reference proteome</keyword>
<feature type="domain" description="Creatinase N-terminal" evidence="5">
    <location>
        <begin position="8"/>
        <end position="139"/>
    </location>
</feature>
<name>A0A133YH56_9FIRM</name>
<keyword evidence="2" id="KW-0479">Metal-binding</keyword>
<feature type="domain" description="Peptidase M24 C-terminal" evidence="6">
    <location>
        <begin position="530"/>
        <end position="590"/>
    </location>
</feature>
<dbReference type="Gene3D" id="3.90.230.10">
    <property type="entry name" value="Creatinase/methionine aminopeptidase superfamily"/>
    <property type="match status" value="1"/>
</dbReference>
<dbReference type="GO" id="GO:0046872">
    <property type="term" value="F:metal ion binding"/>
    <property type="evidence" value="ECO:0007669"/>
    <property type="project" value="UniProtKB-KW"/>
</dbReference>
<organism evidence="7 8">
    <name type="scientific">Amygdalobacter nucleatus</name>
    <dbReference type="NCBI Taxonomy" id="3029274"/>
    <lineage>
        <taxon>Bacteria</taxon>
        <taxon>Bacillati</taxon>
        <taxon>Bacillota</taxon>
        <taxon>Clostridia</taxon>
        <taxon>Eubacteriales</taxon>
        <taxon>Oscillospiraceae</taxon>
        <taxon>Amygdalobacter</taxon>
    </lineage>
</organism>
<dbReference type="SUPFAM" id="SSF55920">
    <property type="entry name" value="Creatinase/aminopeptidase"/>
    <property type="match status" value="1"/>
</dbReference>
<evidence type="ECO:0000256" key="1">
    <source>
        <dbReference type="ARBA" id="ARBA00008766"/>
    </source>
</evidence>
<dbReference type="Pfam" id="PF01321">
    <property type="entry name" value="Creatinase_N"/>
    <property type="match status" value="1"/>
</dbReference>
<dbReference type="GO" id="GO:0070006">
    <property type="term" value="F:metalloaminopeptidase activity"/>
    <property type="evidence" value="ECO:0007669"/>
    <property type="project" value="InterPro"/>
</dbReference>
<dbReference type="OrthoDB" id="9806388at2"/>
<gene>
    <name evidence="7" type="ORF">HMPREF1872_00173</name>
</gene>
<dbReference type="Gene3D" id="3.40.350.10">
    <property type="entry name" value="Creatinase/prolidase N-terminal domain"/>
    <property type="match status" value="2"/>
</dbReference>
<evidence type="ECO:0000259" key="6">
    <source>
        <dbReference type="Pfam" id="PF16188"/>
    </source>
</evidence>
<feature type="domain" description="Peptidase M24" evidence="4">
    <location>
        <begin position="316"/>
        <end position="520"/>
    </location>
</feature>
<dbReference type="CDD" id="cd01085">
    <property type="entry name" value="APP"/>
    <property type="match status" value="1"/>
</dbReference>
<dbReference type="EMBL" id="LSCV01000002">
    <property type="protein sequence ID" value="KXB42497.1"/>
    <property type="molecule type" value="Genomic_DNA"/>
</dbReference>
<protein>
    <submittedName>
        <fullName evidence="7">Peptidase, M24 family</fullName>
    </submittedName>
</protein>
<dbReference type="InterPro" id="IPR050422">
    <property type="entry name" value="X-Pro_aminopeptidase_P"/>
</dbReference>
<dbReference type="InterPro" id="IPR000587">
    <property type="entry name" value="Creatinase_N"/>
</dbReference>
<dbReference type="Pfam" id="PF00557">
    <property type="entry name" value="Peptidase_M24"/>
    <property type="match status" value="1"/>
</dbReference>
<dbReference type="PANTHER" id="PTHR43763:SF6">
    <property type="entry name" value="XAA-PRO AMINOPEPTIDASE 1"/>
    <property type="match status" value="1"/>
</dbReference>
<keyword evidence="3" id="KW-0378">Hydrolase</keyword>
<evidence type="ECO:0000313" key="8">
    <source>
        <dbReference type="Proteomes" id="UP000070080"/>
    </source>
</evidence>
<dbReference type="PATRIC" id="fig|1497955.3.peg.168"/>
<dbReference type="Proteomes" id="UP000070080">
    <property type="component" value="Unassembled WGS sequence"/>
</dbReference>
<dbReference type="InterPro" id="IPR029149">
    <property type="entry name" value="Creatin/AminoP/Spt16_N"/>
</dbReference>
<sequence>MNKAEKLLALRKLMQEHNLTAFIEFAGDDHQSEYFADYYHSLEWISGFSGENSIVVVTANEALVWADGRYWISCAKEISGSEFKMMKMGWPNVPTAKEYLLSLPVGSRIGFNGAILPAQTILAYQPDFAEHKFELVDVDLIGQLWQDRPALPSDQAWFHELKYTGLSASEKLADFRKRLSAKYADHSVISSLDDICWLFNIRANDIPSCPVLISFALITPDAAYLYCDSKKISAELEKILNEQGITLKPYEQIYTDIKHLPKTARVYFESKMVNYRIYQILSKNYKIIDGINISTYQKAVKNETEIANLKGIFLQDSAAICKFMHWLDTHIGKEEIKELDCADKLLEFRQEQPGFIEPSFDTIPAYQSNAAMLHYHATPENQATLENHGFFLHDSGGQYYGGTTDITRTQAVGPLTEEEIFDYTQVVKGCVDTMSAHFLRGTTGISLDGITRYPMWQTGTDYKSGTGHGVGYCLNVHEGPQSISTRGSGVAMQLGMLTIVEPGVYKADKHGIRIENDVLTVKDKQNEHGEFYKFEIVSFVPFELRAIDKQYLTEAEINWLNNYHQACYEKISPFLNEEEKKWLRNATRAI</sequence>
<evidence type="ECO:0000256" key="3">
    <source>
        <dbReference type="ARBA" id="ARBA00022801"/>
    </source>
</evidence>
<dbReference type="GO" id="GO:0005737">
    <property type="term" value="C:cytoplasm"/>
    <property type="evidence" value="ECO:0007669"/>
    <property type="project" value="UniProtKB-ARBA"/>
</dbReference>
<dbReference type="InterPro" id="IPR000994">
    <property type="entry name" value="Pept_M24"/>
</dbReference>
<comment type="caution">
    <text evidence="7">The sequence shown here is derived from an EMBL/GenBank/DDBJ whole genome shotgun (WGS) entry which is preliminary data.</text>
</comment>
<dbReference type="Pfam" id="PF16189">
    <property type="entry name" value="Creatinase_N_2"/>
    <property type="match status" value="1"/>
</dbReference>
<evidence type="ECO:0000259" key="5">
    <source>
        <dbReference type="Pfam" id="PF01321"/>
    </source>
</evidence>
<dbReference type="FunFam" id="3.90.230.10:FF:000009">
    <property type="entry name" value="xaa-Pro aminopeptidase 2"/>
    <property type="match status" value="1"/>
</dbReference>
<evidence type="ECO:0000256" key="2">
    <source>
        <dbReference type="ARBA" id="ARBA00022723"/>
    </source>
</evidence>
<dbReference type="InterPro" id="IPR036005">
    <property type="entry name" value="Creatinase/aminopeptidase-like"/>
</dbReference>
<dbReference type="Pfam" id="PF16188">
    <property type="entry name" value="Peptidase_M24_C"/>
    <property type="match status" value="1"/>
</dbReference>
<dbReference type="RefSeq" id="WP_066712537.1">
    <property type="nucleotide sequence ID" value="NZ_KQ959565.1"/>
</dbReference>
<accession>A0A133YH56</accession>
<reference evidence="8" key="1">
    <citation type="submission" date="2016-01" db="EMBL/GenBank/DDBJ databases">
        <authorList>
            <person name="Mitreva M."/>
            <person name="Pepin K.H."/>
            <person name="Mihindukulasuriya K.A."/>
            <person name="Fulton R."/>
            <person name="Fronick C."/>
            <person name="O'Laughlin M."/>
            <person name="Miner T."/>
            <person name="Herter B."/>
            <person name="Rosa B.A."/>
            <person name="Cordes M."/>
            <person name="Tomlinson C."/>
            <person name="Wollam A."/>
            <person name="Palsikar V.B."/>
            <person name="Mardis E.R."/>
            <person name="Wilson R.K."/>
        </authorList>
    </citation>
    <scope>NUCLEOTIDE SEQUENCE [LARGE SCALE GENOMIC DNA]</scope>
    <source>
        <strain evidence="8">KA00274</strain>
    </source>
</reference>